<accession>A0A673HXB0</accession>
<dbReference type="Pfam" id="PF00059">
    <property type="entry name" value="Lectin_C"/>
    <property type="match status" value="2"/>
</dbReference>
<evidence type="ECO:0000259" key="2">
    <source>
        <dbReference type="PROSITE" id="PS50041"/>
    </source>
</evidence>
<reference evidence="3" key="2">
    <citation type="submission" date="2025-09" db="UniProtKB">
        <authorList>
            <consortium name="Ensembl"/>
        </authorList>
    </citation>
    <scope>IDENTIFICATION</scope>
</reference>
<dbReference type="InterPro" id="IPR016187">
    <property type="entry name" value="CTDL_fold"/>
</dbReference>
<dbReference type="PANTHER" id="PTHR45784">
    <property type="entry name" value="C-TYPE LECTIN DOMAIN FAMILY 20 MEMBER A-RELATED"/>
    <property type="match status" value="1"/>
</dbReference>
<sequence>MKASVTVLLFLSLFELNVSVYRYHIFVNETLSWQEAQQHCRKHFDDLSTVRSKDLKDLSYNSLIKENHFWIGVQRDRWMWSNGEPATINEWDTAQGSDPGENCAAIRKSTKKLHDYGCSGHLTFYCMTDLDLILETKTWDEALDYCIERNTTLASMNSSTIMDLAMNMAQNALTVNVWTGLRFLMAHWFWVNGDDLEYKAWSNEGEVQCPAMNQRCGALDRDRRVWNPQNCQERLNFFCSIRRR</sequence>
<name>A0A673HXB0_9TELE</name>
<feature type="signal peptide" evidence="1">
    <location>
        <begin position="1"/>
        <end position="19"/>
    </location>
</feature>
<keyword evidence="4" id="KW-1185">Reference proteome</keyword>
<organism evidence="3 4">
    <name type="scientific">Sinocyclocheilus rhinocerous</name>
    <dbReference type="NCBI Taxonomy" id="307959"/>
    <lineage>
        <taxon>Eukaryota</taxon>
        <taxon>Metazoa</taxon>
        <taxon>Chordata</taxon>
        <taxon>Craniata</taxon>
        <taxon>Vertebrata</taxon>
        <taxon>Euteleostomi</taxon>
        <taxon>Actinopterygii</taxon>
        <taxon>Neopterygii</taxon>
        <taxon>Teleostei</taxon>
        <taxon>Ostariophysi</taxon>
        <taxon>Cypriniformes</taxon>
        <taxon>Cyprinidae</taxon>
        <taxon>Cyprininae</taxon>
        <taxon>Sinocyclocheilus</taxon>
    </lineage>
</organism>
<dbReference type="PROSITE" id="PS50041">
    <property type="entry name" value="C_TYPE_LECTIN_2"/>
    <property type="match status" value="2"/>
</dbReference>
<reference evidence="3" key="1">
    <citation type="submission" date="2025-08" db="UniProtKB">
        <authorList>
            <consortium name="Ensembl"/>
        </authorList>
    </citation>
    <scope>IDENTIFICATION</scope>
</reference>
<dbReference type="PANTHER" id="PTHR45784:SF8">
    <property type="entry name" value="C-TYPE MANNOSE RECEPTOR 2-RELATED"/>
    <property type="match status" value="1"/>
</dbReference>
<feature type="domain" description="C-type lectin" evidence="2">
    <location>
        <begin position="135"/>
        <end position="240"/>
    </location>
</feature>
<dbReference type="Proteomes" id="UP000472270">
    <property type="component" value="Unassembled WGS sequence"/>
</dbReference>
<dbReference type="Ensembl" id="ENSSRHT00000031817.1">
    <property type="protein sequence ID" value="ENSSRHP00000030913.1"/>
    <property type="gene ID" value="ENSSRHG00000015990.1"/>
</dbReference>
<dbReference type="InterPro" id="IPR016186">
    <property type="entry name" value="C-type_lectin-like/link_sf"/>
</dbReference>
<protein>
    <recommendedName>
        <fullName evidence="2">C-type lectin domain-containing protein</fullName>
    </recommendedName>
</protein>
<evidence type="ECO:0000313" key="4">
    <source>
        <dbReference type="Proteomes" id="UP000472270"/>
    </source>
</evidence>
<dbReference type="Gene3D" id="3.10.100.10">
    <property type="entry name" value="Mannose-Binding Protein A, subunit A"/>
    <property type="match status" value="2"/>
</dbReference>
<dbReference type="SMART" id="SM00034">
    <property type="entry name" value="CLECT"/>
    <property type="match status" value="2"/>
</dbReference>
<dbReference type="SUPFAM" id="SSF56436">
    <property type="entry name" value="C-type lectin-like"/>
    <property type="match status" value="2"/>
</dbReference>
<evidence type="ECO:0000256" key="1">
    <source>
        <dbReference type="SAM" id="SignalP"/>
    </source>
</evidence>
<evidence type="ECO:0000313" key="3">
    <source>
        <dbReference type="Ensembl" id="ENSSRHP00000030913.1"/>
    </source>
</evidence>
<dbReference type="AlphaFoldDB" id="A0A673HXB0"/>
<proteinExistence type="predicted"/>
<dbReference type="CDD" id="cd00037">
    <property type="entry name" value="CLECT"/>
    <property type="match status" value="1"/>
</dbReference>
<feature type="chain" id="PRO_5025369009" description="C-type lectin domain-containing protein" evidence="1">
    <location>
        <begin position="20"/>
        <end position="244"/>
    </location>
</feature>
<keyword evidence="1" id="KW-0732">Signal</keyword>
<dbReference type="InterPro" id="IPR001304">
    <property type="entry name" value="C-type_lectin-like"/>
</dbReference>
<feature type="domain" description="C-type lectin" evidence="2">
    <location>
        <begin position="18"/>
        <end position="127"/>
    </location>
</feature>